<organism evidence="2 3">
    <name type="scientific">Trichinella murrelli</name>
    <dbReference type="NCBI Taxonomy" id="144512"/>
    <lineage>
        <taxon>Eukaryota</taxon>
        <taxon>Metazoa</taxon>
        <taxon>Ecdysozoa</taxon>
        <taxon>Nematoda</taxon>
        <taxon>Enoplea</taxon>
        <taxon>Dorylaimia</taxon>
        <taxon>Trichinellida</taxon>
        <taxon>Trichinellidae</taxon>
        <taxon>Trichinella</taxon>
    </lineage>
</organism>
<accession>A0A0V0U3A3</accession>
<dbReference type="EMBL" id="JYDJ01000071">
    <property type="protein sequence ID" value="KRX45701.1"/>
    <property type="molecule type" value="Genomic_DNA"/>
</dbReference>
<comment type="caution">
    <text evidence="2">The sequence shown here is derived from an EMBL/GenBank/DDBJ whole genome shotgun (WGS) entry which is preliminary data.</text>
</comment>
<name>A0A0V0U3A3_9BILA</name>
<reference evidence="2 3" key="1">
    <citation type="submission" date="2015-01" db="EMBL/GenBank/DDBJ databases">
        <title>Evolution of Trichinella species and genotypes.</title>
        <authorList>
            <person name="Korhonen P.K."/>
            <person name="Edoardo P."/>
            <person name="Giuseppe L.R."/>
            <person name="Gasser R.B."/>
        </authorList>
    </citation>
    <scope>NUCLEOTIDE SEQUENCE [LARGE SCALE GENOMIC DNA]</scope>
    <source>
        <strain evidence="2">ISS417</strain>
    </source>
</reference>
<protein>
    <submittedName>
        <fullName evidence="2">Uncharacterized protein</fullName>
    </submittedName>
</protein>
<dbReference type="AlphaFoldDB" id="A0A0V0U3A3"/>
<proteinExistence type="predicted"/>
<feature type="transmembrane region" description="Helical" evidence="1">
    <location>
        <begin position="93"/>
        <end position="119"/>
    </location>
</feature>
<feature type="transmembrane region" description="Helical" evidence="1">
    <location>
        <begin position="46"/>
        <end position="72"/>
    </location>
</feature>
<evidence type="ECO:0000256" key="1">
    <source>
        <dbReference type="SAM" id="Phobius"/>
    </source>
</evidence>
<evidence type="ECO:0000313" key="3">
    <source>
        <dbReference type="Proteomes" id="UP000055048"/>
    </source>
</evidence>
<sequence length="136" mass="15673">MGINFIEGCRQADCLLVLHFESVALCFNECMKFDDDSFLIIFTENVVFVVSLRVSCAFMGLLLSFFSPYAWFASRAMTKVAKMSMLIIMEKMLIAVVMKGCFDELMFCCTVGVLFPWSIHENLEYYRQWPLVVIVL</sequence>
<gene>
    <name evidence="2" type="ORF">T05_13699</name>
</gene>
<keyword evidence="3" id="KW-1185">Reference proteome</keyword>
<dbReference type="Proteomes" id="UP000055048">
    <property type="component" value="Unassembled WGS sequence"/>
</dbReference>
<keyword evidence="1" id="KW-1133">Transmembrane helix</keyword>
<evidence type="ECO:0000313" key="2">
    <source>
        <dbReference type="EMBL" id="KRX45701.1"/>
    </source>
</evidence>
<keyword evidence="1" id="KW-0472">Membrane</keyword>
<keyword evidence="1" id="KW-0812">Transmembrane</keyword>